<organism evidence="8 10">
    <name type="scientific">Neisseria zoodegmatis</name>
    <dbReference type="NCBI Taxonomy" id="326523"/>
    <lineage>
        <taxon>Bacteria</taxon>
        <taxon>Pseudomonadati</taxon>
        <taxon>Pseudomonadota</taxon>
        <taxon>Betaproteobacteria</taxon>
        <taxon>Neisseriales</taxon>
        <taxon>Neisseriaceae</taxon>
        <taxon>Neisseria</taxon>
    </lineage>
</organism>
<feature type="transmembrane region" description="Helical" evidence="6">
    <location>
        <begin position="112"/>
        <end position="134"/>
    </location>
</feature>
<keyword evidence="9" id="KW-1185">Reference proteome</keyword>
<feature type="transmembrane region" description="Helical" evidence="6">
    <location>
        <begin position="296"/>
        <end position="316"/>
    </location>
</feature>
<dbReference type="Proteomes" id="UP000193466">
    <property type="component" value="Unassembled WGS sequence"/>
</dbReference>
<dbReference type="EMBL" id="MTBM01000014">
    <property type="protein sequence ID" value="OSI09382.1"/>
    <property type="molecule type" value="Genomic_DNA"/>
</dbReference>
<gene>
    <name evidence="7" type="ORF">BWD10_09785</name>
    <name evidence="8" type="ORF">SAMEA4504057_00087</name>
</gene>
<reference evidence="7 9" key="1">
    <citation type="submission" date="2017-01" db="EMBL/GenBank/DDBJ databases">
        <authorList>
            <person name="Wolfgang W.J."/>
            <person name="Cole J."/>
            <person name="Wroblewski D."/>
            <person name="Mcginnis J."/>
            <person name="Musser K.A."/>
        </authorList>
    </citation>
    <scope>NUCLEOTIDE SEQUENCE [LARGE SCALE GENOMIC DNA]</scope>
    <source>
        <strain evidence="7 9">DSM 21643</strain>
    </source>
</reference>
<evidence type="ECO:0000256" key="5">
    <source>
        <dbReference type="ARBA" id="ARBA00023136"/>
    </source>
</evidence>
<comment type="subcellular location">
    <subcellularLocation>
        <location evidence="1">Cell membrane</location>
        <topology evidence="1">Multi-pass membrane protein</topology>
    </subcellularLocation>
</comment>
<evidence type="ECO:0000313" key="10">
    <source>
        <dbReference type="Proteomes" id="UP000215033"/>
    </source>
</evidence>
<dbReference type="PANTHER" id="PTHR30250">
    <property type="entry name" value="PST FAMILY PREDICTED COLANIC ACID TRANSPORTER"/>
    <property type="match status" value="1"/>
</dbReference>
<evidence type="ECO:0000256" key="2">
    <source>
        <dbReference type="ARBA" id="ARBA00022475"/>
    </source>
</evidence>
<feature type="transmembrane region" description="Helical" evidence="6">
    <location>
        <begin position="437"/>
        <end position="453"/>
    </location>
</feature>
<dbReference type="PANTHER" id="PTHR30250:SF11">
    <property type="entry name" value="O-ANTIGEN TRANSPORTER-RELATED"/>
    <property type="match status" value="1"/>
</dbReference>
<dbReference type="RefSeq" id="WP_085364165.1">
    <property type="nucleotide sequence ID" value="NZ_LT906434.1"/>
</dbReference>
<feature type="transmembrane region" description="Helical" evidence="6">
    <location>
        <begin position="36"/>
        <end position="57"/>
    </location>
</feature>
<keyword evidence="2" id="KW-1003">Cell membrane</keyword>
<sequence>MNIKKLLGYALGPLGSAAIGIVSLPLISWYFPAEDIGRIVLLQTVSALTLTLMGLGLDQSYIREYHAAENKAALFKAVIALPVALTALFAAAIGLGRLSWPSEKVFDINSSTLGLLCLLFFGASLLSRYFALILRMKERSFAFSFSQLTPKVLILLLVLVYVAAGLPKDTFTLVAAYVAAQVLTVGVLAAQTRGELAAAARAPFSAPLLKESLHYGVPLALGGLAYWGFTSIDRFLLKSLGGLSELGVYSMAVSFGAIALIFQNIFSVIWAPMVFKWVKENIHLDKIGGITESMTDLIAALICIVGICSPMVTWILPEKYAPVQFILLSSMLFPLLYTLTEVTGIGINVSKKTWLITVFSLVALLCNLSLLYWLVPLLGARGAAMATAVSFWVFSVLKSEASIRLWLPLPRAKIYGSTFLCLAACLSYTYYGNSSNYYFFALFWLAVLVFLYLKHRSALHQAATQIKGRLKRTTAV</sequence>
<feature type="transmembrane region" description="Helical" evidence="6">
    <location>
        <begin position="354"/>
        <end position="375"/>
    </location>
</feature>
<dbReference type="InterPro" id="IPR002797">
    <property type="entry name" value="Polysacc_synth"/>
</dbReference>
<dbReference type="EMBL" id="LT906434">
    <property type="protein sequence ID" value="SNU78616.1"/>
    <property type="molecule type" value="Genomic_DNA"/>
</dbReference>
<evidence type="ECO:0000256" key="6">
    <source>
        <dbReference type="SAM" id="Phobius"/>
    </source>
</evidence>
<dbReference type="Proteomes" id="UP000215033">
    <property type="component" value="Chromosome 1"/>
</dbReference>
<evidence type="ECO:0000313" key="9">
    <source>
        <dbReference type="Proteomes" id="UP000193466"/>
    </source>
</evidence>
<reference evidence="8 10" key="2">
    <citation type="submission" date="2017-06" db="EMBL/GenBank/DDBJ databases">
        <authorList>
            <consortium name="Pathogen Informatics"/>
        </authorList>
    </citation>
    <scope>NUCLEOTIDE SEQUENCE [LARGE SCALE GENOMIC DNA]</scope>
    <source>
        <strain evidence="8 10">NCTC12230</strain>
    </source>
</reference>
<evidence type="ECO:0000256" key="1">
    <source>
        <dbReference type="ARBA" id="ARBA00004651"/>
    </source>
</evidence>
<dbReference type="InterPro" id="IPR050833">
    <property type="entry name" value="Poly_Biosynth_Transport"/>
</dbReference>
<dbReference type="KEGG" id="nzo:SAMEA4504057_0087"/>
<feature type="transmembrane region" description="Helical" evidence="6">
    <location>
        <begin position="212"/>
        <end position="229"/>
    </location>
</feature>
<dbReference type="Pfam" id="PF01943">
    <property type="entry name" value="Polysacc_synt"/>
    <property type="match status" value="1"/>
</dbReference>
<accession>A0AB38DNF9</accession>
<feature type="transmembrane region" description="Helical" evidence="6">
    <location>
        <begin position="141"/>
        <end position="164"/>
    </location>
</feature>
<evidence type="ECO:0000313" key="8">
    <source>
        <dbReference type="EMBL" id="SNU78616.1"/>
    </source>
</evidence>
<feature type="transmembrane region" description="Helical" evidence="6">
    <location>
        <begin position="170"/>
        <end position="191"/>
    </location>
</feature>
<proteinExistence type="predicted"/>
<feature type="transmembrane region" description="Helical" evidence="6">
    <location>
        <begin position="7"/>
        <end position="30"/>
    </location>
</feature>
<feature type="transmembrane region" description="Helical" evidence="6">
    <location>
        <begin position="78"/>
        <end position="100"/>
    </location>
</feature>
<feature type="transmembrane region" description="Helical" evidence="6">
    <location>
        <begin position="249"/>
        <end position="275"/>
    </location>
</feature>
<evidence type="ECO:0000256" key="3">
    <source>
        <dbReference type="ARBA" id="ARBA00022692"/>
    </source>
</evidence>
<keyword evidence="3 6" id="KW-0812">Transmembrane</keyword>
<evidence type="ECO:0000256" key="4">
    <source>
        <dbReference type="ARBA" id="ARBA00022989"/>
    </source>
</evidence>
<feature type="transmembrane region" description="Helical" evidence="6">
    <location>
        <begin position="322"/>
        <end position="342"/>
    </location>
</feature>
<name>A0AB38DNF9_9NEIS</name>
<protein>
    <submittedName>
        <fullName evidence="8">Lipopolysaccharide biosynthesis translocase</fullName>
    </submittedName>
</protein>
<keyword evidence="5 6" id="KW-0472">Membrane</keyword>
<feature type="transmembrane region" description="Helical" evidence="6">
    <location>
        <begin position="381"/>
        <end position="400"/>
    </location>
</feature>
<evidence type="ECO:0000313" key="7">
    <source>
        <dbReference type="EMBL" id="OSI09382.1"/>
    </source>
</evidence>
<feature type="transmembrane region" description="Helical" evidence="6">
    <location>
        <begin position="412"/>
        <end position="431"/>
    </location>
</feature>
<dbReference type="GO" id="GO:0005886">
    <property type="term" value="C:plasma membrane"/>
    <property type="evidence" value="ECO:0007669"/>
    <property type="project" value="UniProtKB-SubCell"/>
</dbReference>
<dbReference type="AlphaFoldDB" id="A0AB38DNF9"/>
<keyword evidence="4 6" id="KW-1133">Transmembrane helix</keyword>